<dbReference type="Gene3D" id="1.25.10.10">
    <property type="entry name" value="Leucine-rich Repeat Variant"/>
    <property type="match status" value="1"/>
</dbReference>
<dbReference type="PANTHER" id="PTHR45958:SF4">
    <property type="entry name" value="U-BOX DOMAIN-CONTAINING PROTEIN 42-RELATED"/>
    <property type="match status" value="1"/>
</dbReference>
<dbReference type="AlphaFoldDB" id="A0A103YA23"/>
<dbReference type="Pfam" id="PF04564">
    <property type="entry name" value="U-box"/>
    <property type="match status" value="1"/>
</dbReference>
<feature type="domain" description="U-box" evidence="3">
    <location>
        <begin position="53"/>
        <end position="116"/>
    </location>
</feature>
<accession>A0A103YA23</accession>
<dbReference type="SUPFAM" id="SSF57850">
    <property type="entry name" value="RING/U-box"/>
    <property type="match status" value="1"/>
</dbReference>
<evidence type="ECO:0000259" key="3">
    <source>
        <dbReference type="SMART" id="SM00504"/>
    </source>
</evidence>
<gene>
    <name evidence="4" type="ORF">Ccrd_016374</name>
</gene>
<evidence type="ECO:0000256" key="1">
    <source>
        <dbReference type="ARBA" id="ARBA00004906"/>
    </source>
</evidence>
<dbReference type="SMART" id="SM00504">
    <property type="entry name" value="Ubox"/>
    <property type="match status" value="1"/>
</dbReference>
<comment type="caution">
    <text evidence="4">The sequence shown here is derived from an EMBL/GenBank/DDBJ whole genome shotgun (WGS) entry which is preliminary data.</text>
</comment>
<dbReference type="InterPro" id="IPR052608">
    <property type="entry name" value="U-box_domain_protein"/>
</dbReference>
<reference evidence="4 5" key="1">
    <citation type="journal article" date="2016" name="Sci. Rep.">
        <title>The genome sequence of the outbreeding globe artichoke constructed de novo incorporating a phase-aware low-pass sequencing strategy of F1 progeny.</title>
        <authorList>
            <person name="Scaglione D."/>
            <person name="Reyes-Chin-Wo S."/>
            <person name="Acquadro A."/>
            <person name="Froenicke L."/>
            <person name="Portis E."/>
            <person name="Beitel C."/>
            <person name="Tirone M."/>
            <person name="Mauro R."/>
            <person name="Lo Monaco A."/>
            <person name="Mauromicale G."/>
            <person name="Faccioli P."/>
            <person name="Cattivelli L."/>
            <person name="Rieseberg L."/>
            <person name="Michelmore R."/>
            <person name="Lanteri S."/>
        </authorList>
    </citation>
    <scope>NUCLEOTIDE SEQUENCE [LARGE SCALE GENOMIC DNA]</scope>
    <source>
        <strain evidence="4">2C</strain>
    </source>
</reference>
<dbReference type="GO" id="GO:0004842">
    <property type="term" value="F:ubiquitin-protein transferase activity"/>
    <property type="evidence" value="ECO:0007669"/>
    <property type="project" value="InterPro"/>
</dbReference>
<dbReference type="InterPro" id="IPR003613">
    <property type="entry name" value="Ubox_domain"/>
</dbReference>
<organism evidence="4 5">
    <name type="scientific">Cynara cardunculus var. scolymus</name>
    <name type="common">Globe artichoke</name>
    <name type="synonym">Cynara scolymus</name>
    <dbReference type="NCBI Taxonomy" id="59895"/>
    <lineage>
        <taxon>Eukaryota</taxon>
        <taxon>Viridiplantae</taxon>
        <taxon>Streptophyta</taxon>
        <taxon>Embryophyta</taxon>
        <taxon>Tracheophyta</taxon>
        <taxon>Spermatophyta</taxon>
        <taxon>Magnoliopsida</taxon>
        <taxon>eudicotyledons</taxon>
        <taxon>Gunneridae</taxon>
        <taxon>Pentapetalae</taxon>
        <taxon>asterids</taxon>
        <taxon>campanulids</taxon>
        <taxon>Asterales</taxon>
        <taxon>Asteraceae</taxon>
        <taxon>Carduoideae</taxon>
        <taxon>Cardueae</taxon>
        <taxon>Carduinae</taxon>
        <taxon>Cynara</taxon>
    </lineage>
</organism>
<dbReference type="EMBL" id="LEKV01001880">
    <property type="protein sequence ID" value="KVI05301.1"/>
    <property type="molecule type" value="Genomic_DNA"/>
</dbReference>
<dbReference type="GO" id="GO:0016567">
    <property type="term" value="P:protein ubiquitination"/>
    <property type="evidence" value="ECO:0007669"/>
    <property type="project" value="UniProtKB-UniPathway"/>
</dbReference>
<comment type="pathway">
    <text evidence="1">Protein modification; protein ubiquitination.</text>
</comment>
<evidence type="ECO:0000256" key="2">
    <source>
        <dbReference type="ARBA" id="ARBA00022679"/>
    </source>
</evidence>
<keyword evidence="5" id="KW-1185">Reference proteome</keyword>
<dbReference type="InterPro" id="IPR013083">
    <property type="entry name" value="Znf_RING/FYVE/PHD"/>
</dbReference>
<dbReference type="Gene3D" id="3.30.40.10">
    <property type="entry name" value="Zinc/RING finger domain, C3HC4 (zinc finger)"/>
    <property type="match status" value="1"/>
</dbReference>
<dbReference type="PANTHER" id="PTHR45958">
    <property type="entry name" value="RING-TYPE E3 UBIQUITIN TRANSFERASE"/>
    <property type="match status" value="1"/>
</dbReference>
<feature type="non-terminal residue" evidence="4">
    <location>
        <position position="1"/>
    </location>
</feature>
<keyword evidence="2" id="KW-0808">Transferase</keyword>
<dbReference type="UniPathway" id="UPA00143"/>
<dbReference type="InterPro" id="IPR011989">
    <property type="entry name" value="ARM-like"/>
</dbReference>
<dbReference type="Gramene" id="KVI05301">
    <property type="protein sequence ID" value="KVI05301"/>
    <property type="gene ID" value="Ccrd_016374"/>
</dbReference>
<evidence type="ECO:0000313" key="5">
    <source>
        <dbReference type="Proteomes" id="UP000243975"/>
    </source>
</evidence>
<dbReference type="OMA" id="HWELAYA"/>
<name>A0A103YA23_CYNCS</name>
<protein>
    <submittedName>
        <fullName evidence="4">U box domain-containing protein</fullName>
    </submittedName>
</protein>
<proteinExistence type="predicted"/>
<dbReference type="STRING" id="59895.A0A103YA23"/>
<dbReference type="Proteomes" id="UP000243975">
    <property type="component" value="Unassembled WGS sequence"/>
</dbReference>
<evidence type="ECO:0000313" key="4">
    <source>
        <dbReference type="EMBL" id="KVI05301.1"/>
    </source>
</evidence>
<sequence>MPSSSQSSDWFSKEKDLYSINGFKSSMDKELVETTDLMNSQELAPYLEPLYEIFFCPLTDKIMNDPVEIETGVTCERAAITVFGDTADIIFPESGKKIISRVLNRNIALMETIKQWEKGNEQASIRFARSALSLAKFIQKKQYNVVEICAVGVKPLLGTFLAQKDTDLTFETLELLRLLAENDDDEGKEMIARTIDLSAIIQLSSTVKCVSHLALLLLVDLSKSRHLYDKIGSVTGGVLMLITLKYRQPVDAFASEKADKS</sequence>